<reference evidence="2 3" key="1">
    <citation type="journal article" date="2017" name="Gigascience">
        <title>Genome sequence of the small brown planthopper, Laodelphax striatellus.</title>
        <authorList>
            <person name="Zhu J."/>
            <person name="Jiang F."/>
            <person name="Wang X."/>
            <person name="Yang P."/>
            <person name="Bao Y."/>
            <person name="Zhao W."/>
            <person name="Wang W."/>
            <person name="Lu H."/>
            <person name="Wang Q."/>
            <person name="Cui N."/>
            <person name="Li J."/>
            <person name="Chen X."/>
            <person name="Luo L."/>
            <person name="Yu J."/>
            <person name="Kang L."/>
            <person name="Cui F."/>
        </authorList>
    </citation>
    <scope>NUCLEOTIDE SEQUENCE [LARGE SCALE GENOMIC DNA]</scope>
    <source>
        <strain evidence="2">Lst14</strain>
    </source>
</reference>
<organism evidence="2 3">
    <name type="scientific">Laodelphax striatellus</name>
    <name type="common">Small brown planthopper</name>
    <name type="synonym">Delphax striatella</name>
    <dbReference type="NCBI Taxonomy" id="195883"/>
    <lineage>
        <taxon>Eukaryota</taxon>
        <taxon>Metazoa</taxon>
        <taxon>Ecdysozoa</taxon>
        <taxon>Arthropoda</taxon>
        <taxon>Hexapoda</taxon>
        <taxon>Insecta</taxon>
        <taxon>Pterygota</taxon>
        <taxon>Neoptera</taxon>
        <taxon>Paraneoptera</taxon>
        <taxon>Hemiptera</taxon>
        <taxon>Auchenorrhyncha</taxon>
        <taxon>Fulgoroidea</taxon>
        <taxon>Delphacidae</taxon>
        <taxon>Criomorphinae</taxon>
        <taxon>Laodelphax</taxon>
    </lineage>
</organism>
<dbReference type="Proteomes" id="UP000291343">
    <property type="component" value="Unassembled WGS sequence"/>
</dbReference>
<evidence type="ECO:0000256" key="1">
    <source>
        <dbReference type="SAM" id="SignalP"/>
    </source>
</evidence>
<feature type="signal peptide" evidence="1">
    <location>
        <begin position="1"/>
        <end position="18"/>
    </location>
</feature>
<name>A0A482X9F9_LAOST</name>
<dbReference type="AlphaFoldDB" id="A0A482X9F9"/>
<keyword evidence="1" id="KW-0732">Signal</keyword>
<feature type="chain" id="PRO_5019813289" evidence="1">
    <location>
        <begin position="19"/>
        <end position="92"/>
    </location>
</feature>
<gene>
    <name evidence="2" type="ORF">LSTR_LSTR003920</name>
</gene>
<evidence type="ECO:0000313" key="2">
    <source>
        <dbReference type="EMBL" id="RZF42302.1"/>
    </source>
</evidence>
<dbReference type="EMBL" id="QKKF02015239">
    <property type="protein sequence ID" value="RZF42302.1"/>
    <property type="molecule type" value="Genomic_DNA"/>
</dbReference>
<sequence>MALLRVMLITVFVSCALCNHTAENRHVIDFPDTCCLEELAVSNLNNPIRSLAVEKSPMNCENGECWGKMVNDASAQNRRRELFPVLRDYTSV</sequence>
<dbReference type="InParanoid" id="A0A482X9F9"/>
<accession>A0A482X9F9</accession>
<keyword evidence="3" id="KW-1185">Reference proteome</keyword>
<protein>
    <submittedName>
        <fullName evidence="2">Uncharacterized protein</fullName>
    </submittedName>
</protein>
<evidence type="ECO:0000313" key="3">
    <source>
        <dbReference type="Proteomes" id="UP000291343"/>
    </source>
</evidence>
<proteinExistence type="predicted"/>
<comment type="caution">
    <text evidence="2">The sequence shown here is derived from an EMBL/GenBank/DDBJ whole genome shotgun (WGS) entry which is preliminary data.</text>
</comment>